<accession>A0ABP7VA71</accession>
<keyword evidence="7" id="KW-1185">Reference proteome</keyword>
<evidence type="ECO:0000256" key="1">
    <source>
        <dbReference type="ARBA" id="ARBA00023015"/>
    </source>
</evidence>
<evidence type="ECO:0000313" key="6">
    <source>
        <dbReference type="EMBL" id="GAA4062845.1"/>
    </source>
</evidence>
<gene>
    <name evidence="6" type="ORF">GCM10022214_15290</name>
</gene>
<dbReference type="EMBL" id="BAAAZG010000005">
    <property type="protein sequence ID" value="GAA4062845.1"/>
    <property type="molecule type" value="Genomic_DNA"/>
</dbReference>
<dbReference type="SUPFAM" id="SSF46785">
    <property type="entry name" value="Winged helix' DNA-binding domain"/>
    <property type="match status" value="1"/>
</dbReference>
<dbReference type="InterPro" id="IPR051534">
    <property type="entry name" value="CBASS_pafABC_assoc_protein"/>
</dbReference>
<dbReference type="InterPro" id="IPR026881">
    <property type="entry name" value="WYL_dom"/>
</dbReference>
<dbReference type="InterPro" id="IPR018356">
    <property type="entry name" value="Tscrpt_reg_HTH_DeoR_CS"/>
</dbReference>
<dbReference type="Pfam" id="PF25583">
    <property type="entry name" value="WCX"/>
    <property type="match status" value="1"/>
</dbReference>
<protein>
    <submittedName>
        <fullName evidence="6">YafY family protein</fullName>
    </submittedName>
</protein>
<keyword evidence="2" id="KW-0238">DNA-binding</keyword>
<evidence type="ECO:0000256" key="4">
    <source>
        <dbReference type="SAM" id="MobiDB-lite"/>
    </source>
</evidence>
<comment type="caution">
    <text evidence="6">The sequence shown here is derived from an EMBL/GenBank/DDBJ whole genome shotgun (WGS) entry which is preliminary data.</text>
</comment>
<feature type="region of interest" description="Disordered" evidence="4">
    <location>
        <begin position="332"/>
        <end position="359"/>
    </location>
</feature>
<evidence type="ECO:0000256" key="2">
    <source>
        <dbReference type="ARBA" id="ARBA00023125"/>
    </source>
</evidence>
<dbReference type="PROSITE" id="PS52050">
    <property type="entry name" value="WYL"/>
    <property type="match status" value="1"/>
</dbReference>
<reference evidence="7" key="1">
    <citation type="journal article" date="2019" name="Int. J. Syst. Evol. Microbiol.">
        <title>The Global Catalogue of Microorganisms (GCM) 10K type strain sequencing project: providing services to taxonomists for standard genome sequencing and annotation.</title>
        <authorList>
            <consortium name="The Broad Institute Genomics Platform"/>
            <consortium name="The Broad Institute Genome Sequencing Center for Infectious Disease"/>
            <person name="Wu L."/>
            <person name="Ma J."/>
        </authorList>
    </citation>
    <scope>NUCLEOTIDE SEQUENCE [LARGE SCALE GENOMIC DNA]</scope>
    <source>
        <strain evidence="7">JCM 16702</strain>
    </source>
</reference>
<dbReference type="InterPro" id="IPR036388">
    <property type="entry name" value="WH-like_DNA-bd_sf"/>
</dbReference>
<dbReference type="Pfam" id="PF13280">
    <property type="entry name" value="WYL"/>
    <property type="match status" value="1"/>
</dbReference>
<name>A0ABP7VA71_9ACTN</name>
<feature type="domain" description="HTH deoR-type" evidence="5">
    <location>
        <begin position="4"/>
        <end position="59"/>
    </location>
</feature>
<dbReference type="PANTHER" id="PTHR34580:SF3">
    <property type="entry name" value="PROTEIN PAFB"/>
    <property type="match status" value="1"/>
</dbReference>
<dbReference type="Gene3D" id="1.10.10.10">
    <property type="entry name" value="Winged helix-like DNA-binding domain superfamily/Winged helix DNA-binding domain"/>
    <property type="match status" value="1"/>
</dbReference>
<dbReference type="PROSITE" id="PS00894">
    <property type="entry name" value="HTH_DEOR_1"/>
    <property type="match status" value="1"/>
</dbReference>
<evidence type="ECO:0000259" key="5">
    <source>
        <dbReference type="PROSITE" id="PS51000"/>
    </source>
</evidence>
<sequence length="359" mass="38710">MTDTSARLLRLLSLLQTRREWTGPELAERLGVSVRTVRRDVERLRELGYPVHATLGSVGGYRLEAGAAMPPLLLDDEEAVAIALGLGAAAGGAVEGIEDATVRALAKLEQVLPERLRRRVSALHAVTVPIDGPPAGPTVAPETLTVLAAACRDHERLRFSYRAPNADKGADMGAGEGGAGDADEVGGSVEAGDGRLVEPHGLVSAGRRWYLLAWDVDRAAWRTFRVDRMRAPRAVGVRFAPREVPGGDAAQFVRRSLAASRPTVRAVLRVHAPAHVLADRFRVTGQELEPVDERTCLLRTRVESLEWTALRVAFLELDFEVVEPPELADRLRDLGRRLQRAAGPPPPPSSPSRPSGGPA</sequence>
<dbReference type="InterPro" id="IPR028349">
    <property type="entry name" value="PafC-like"/>
</dbReference>
<dbReference type="InterPro" id="IPR036390">
    <property type="entry name" value="WH_DNA-bd_sf"/>
</dbReference>
<keyword evidence="1" id="KW-0805">Transcription regulation</keyword>
<dbReference type="PANTHER" id="PTHR34580">
    <property type="match status" value="1"/>
</dbReference>
<proteinExistence type="predicted"/>
<keyword evidence="3" id="KW-0804">Transcription</keyword>
<dbReference type="InterPro" id="IPR013196">
    <property type="entry name" value="HTH_11"/>
</dbReference>
<dbReference type="Proteomes" id="UP001500683">
    <property type="component" value="Unassembled WGS sequence"/>
</dbReference>
<dbReference type="InterPro" id="IPR001034">
    <property type="entry name" value="DeoR_HTH"/>
</dbReference>
<dbReference type="PROSITE" id="PS51000">
    <property type="entry name" value="HTH_DEOR_2"/>
    <property type="match status" value="1"/>
</dbReference>
<evidence type="ECO:0000313" key="7">
    <source>
        <dbReference type="Proteomes" id="UP001500683"/>
    </source>
</evidence>
<dbReference type="Pfam" id="PF08279">
    <property type="entry name" value="HTH_11"/>
    <property type="match status" value="1"/>
</dbReference>
<organism evidence="6 7">
    <name type="scientific">Actinomadura miaoliensis</name>
    <dbReference type="NCBI Taxonomy" id="430685"/>
    <lineage>
        <taxon>Bacteria</taxon>
        <taxon>Bacillati</taxon>
        <taxon>Actinomycetota</taxon>
        <taxon>Actinomycetes</taxon>
        <taxon>Streptosporangiales</taxon>
        <taxon>Thermomonosporaceae</taxon>
        <taxon>Actinomadura</taxon>
    </lineage>
</organism>
<dbReference type="InterPro" id="IPR057727">
    <property type="entry name" value="WCX_dom"/>
</dbReference>
<evidence type="ECO:0000256" key="3">
    <source>
        <dbReference type="ARBA" id="ARBA00023163"/>
    </source>
</evidence>
<dbReference type="PIRSF" id="PIRSF016838">
    <property type="entry name" value="PafC"/>
    <property type="match status" value="1"/>
</dbReference>
<dbReference type="RefSeq" id="WP_344942849.1">
    <property type="nucleotide sequence ID" value="NZ_BAAAZG010000005.1"/>
</dbReference>